<comment type="caution">
    <text evidence="3">The sequence shown here is derived from an EMBL/GenBank/DDBJ whole genome shotgun (WGS) entry which is preliminary data.</text>
</comment>
<dbReference type="RefSeq" id="WP_221192181.1">
    <property type="nucleotide sequence ID" value="NZ_JACHWZ010000033.1"/>
</dbReference>
<evidence type="ECO:0000313" key="3">
    <source>
        <dbReference type="EMBL" id="MBB3063510.1"/>
    </source>
</evidence>
<evidence type="ECO:0000259" key="2">
    <source>
        <dbReference type="Pfam" id="PF20432"/>
    </source>
</evidence>
<evidence type="ECO:0000259" key="1">
    <source>
        <dbReference type="Pfam" id="PF09722"/>
    </source>
</evidence>
<keyword evidence="4" id="KW-1185">Reference proteome</keyword>
<evidence type="ECO:0008006" key="5">
    <source>
        <dbReference type="Google" id="ProtNLM"/>
    </source>
</evidence>
<protein>
    <recommendedName>
        <fullName evidence="5">Antitoxin Xre/MbcA/ParS-like toxin-binding domain-containing protein</fullName>
    </recommendedName>
</protein>
<feature type="domain" description="Antitoxin Xre-like helix-turn-helix" evidence="2">
    <location>
        <begin position="16"/>
        <end position="65"/>
    </location>
</feature>
<accession>A0A7W4WFZ9</accession>
<dbReference type="InterPro" id="IPR024467">
    <property type="entry name" value="Xre/MbcA/ParS-like_toxin-bd"/>
</dbReference>
<dbReference type="AlphaFoldDB" id="A0A7W4WFZ9"/>
<dbReference type="InterPro" id="IPR046847">
    <property type="entry name" value="Xre-like_HTH"/>
</dbReference>
<dbReference type="Pfam" id="PF09722">
    <property type="entry name" value="Xre_MbcA_ParS_C"/>
    <property type="match status" value="1"/>
</dbReference>
<dbReference type="EMBL" id="JACHWZ010000033">
    <property type="protein sequence ID" value="MBB3063510.1"/>
    <property type="molecule type" value="Genomic_DNA"/>
</dbReference>
<name>A0A7W4WFZ9_9GAMM</name>
<evidence type="ECO:0000313" key="4">
    <source>
        <dbReference type="Proteomes" id="UP000535937"/>
    </source>
</evidence>
<feature type="domain" description="Antitoxin Xre/MbcA/ParS-like toxin-binding" evidence="1">
    <location>
        <begin position="71"/>
        <end position="119"/>
    </location>
</feature>
<gene>
    <name evidence="3" type="ORF">FHS09_004368</name>
</gene>
<dbReference type="GO" id="GO:0003677">
    <property type="term" value="F:DNA binding"/>
    <property type="evidence" value="ECO:0007669"/>
    <property type="project" value="InterPro"/>
</dbReference>
<proteinExistence type="predicted"/>
<dbReference type="Proteomes" id="UP000535937">
    <property type="component" value="Unassembled WGS sequence"/>
</dbReference>
<sequence length="123" mass="14158">MAAAGLQFFFNVTGPEHWKLSQEEQCQLLGISSRTTLHAWKKKVESDAPVQLSHDTLERLSLLMGIRKGVEILEERRDWDEYMRRPNRAFGGQSALQRMLAGNVSDLLDVRRYLDSWRGAHFG</sequence>
<reference evidence="3 4" key="1">
    <citation type="submission" date="2020-08" db="EMBL/GenBank/DDBJ databases">
        <title>Genomic Encyclopedia of Type Strains, Phase III (KMG-III): the genomes of soil and plant-associated and newly described type strains.</title>
        <authorList>
            <person name="Whitman W."/>
        </authorList>
    </citation>
    <scope>NUCLEOTIDE SEQUENCE [LARGE SCALE GENOMIC DNA]</scope>
    <source>
        <strain evidence="3 4">CECT 8799</strain>
    </source>
</reference>
<organism evidence="3 4">
    <name type="scientific">Microbulbifer rhizosphaerae</name>
    <dbReference type="NCBI Taxonomy" id="1562603"/>
    <lineage>
        <taxon>Bacteria</taxon>
        <taxon>Pseudomonadati</taxon>
        <taxon>Pseudomonadota</taxon>
        <taxon>Gammaproteobacteria</taxon>
        <taxon>Cellvibrionales</taxon>
        <taxon>Microbulbiferaceae</taxon>
        <taxon>Microbulbifer</taxon>
    </lineage>
</organism>
<dbReference type="Pfam" id="PF20432">
    <property type="entry name" value="Xre-like-HTH"/>
    <property type="match status" value="1"/>
</dbReference>